<proteinExistence type="predicted"/>
<name>X0V9A8_9ZZZZ</name>
<comment type="caution">
    <text evidence="1">The sequence shown here is derived from an EMBL/GenBank/DDBJ whole genome shotgun (WGS) entry which is preliminary data.</text>
</comment>
<dbReference type="EMBL" id="BARS01021910">
    <property type="protein sequence ID" value="GAG09043.1"/>
    <property type="molecule type" value="Genomic_DNA"/>
</dbReference>
<reference evidence="1" key="1">
    <citation type="journal article" date="2014" name="Front. Microbiol.">
        <title>High frequency of phylogenetically diverse reductive dehalogenase-homologous genes in deep subseafloor sedimentary metagenomes.</title>
        <authorList>
            <person name="Kawai M."/>
            <person name="Futagami T."/>
            <person name="Toyoda A."/>
            <person name="Takaki Y."/>
            <person name="Nishi S."/>
            <person name="Hori S."/>
            <person name="Arai W."/>
            <person name="Tsubouchi T."/>
            <person name="Morono Y."/>
            <person name="Uchiyama I."/>
            <person name="Ito T."/>
            <person name="Fujiyama A."/>
            <person name="Inagaki F."/>
            <person name="Takami H."/>
        </authorList>
    </citation>
    <scope>NUCLEOTIDE SEQUENCE</scope>
    <source>
        <strain evidence="1">Expedition CK06-06</strain>
    </source>
</reference>
<feature type="non-terminal residue" evidence="1">
    <location>
        <position position="1"/>
    </location>
</feature>
<protein>
    <submittedName>
        <fullName evidence="1">Uncharacterized protein</fullName>
    </submittedName>
</protein>
<evidence type="ECO:0000313" key="1">
    <source>
        <dbReference type="EMBL" id="GAG09043.1"/>
    </source>
</evidence>
<accession>X0V9A8</accession>
<dbReference type="AlphaFoldDB" id="X0V9A8"/>
<sequence length="110" mass="12987">AFLMNPRKHIVQMPWKIGLELEQSIINSALRKDDKNEQLRFLAFYISKFLEDVEKTLIIVKSVKKISKKDLEKKLKEIAITSTVSKNYLSFIKEFVHRRISPELAKKIRD</sequence>
<organism evidence="1">
    <name type="scientific">marine sediment metagenome</name>
    <dbReference type="NCBI Taxonomy" id="412755"/>
    <lineage>
        <taxon>unclassified sequences</taxon>
        <taxon>metagenomes</taxon>
        <taxon>ecological metagenomes</taxon>
    </lineage>
</organism>
<gene>
    <name evidence="1" type="ORF">S01H1_35107</name>
</gene>